<dbReference type="InterPro" id="IPR006264">
    <property type="entry name" value="EPSP_synthase"/>
</dbReference>
<dbReference type="Proteomes" id="UP000294746">
    <property type="component" value="Unassembled WGS sequence"/>
</dbReference>
<dbReference type="GO" id="GO:0008652">
    <property type="term" value="P:amino acid biosynthetic process"/>
    <property type="evidence" value="ECO:0007669"/>
    <property type="project" value="UniProtKB-KW"/>
</dbReference>
<keyword evidence="10" id="KW-1185">Reference proteome</keyword>
<keyword evidence="7" id="KW-0963">Cytoplasm</keyword>
<accession>A0A4R2S0K3</accession>
<keyword evidence="5 7" id="KW-0057">Aromatic amino acid biosynthesis</keyword>
<feature type="binding site" evidence="7">
    <location>
        <position position="364"/>
    </location>
    <ligand>
        <name>phosphoenolpyruvate</name>
        <dbReference type="ChEBI" id="CHEBI:58702"/>
    </ligand>
</feature>
<name>A0A4R2S0K3_9BACL</name>
<dbReference type="CDD" id="cd01556">
    <property type="entry name" value="EPSP_synthase"/>
    <property type="match status" value="1"/>
</dbReference>
<keyword evidence="3 7" id="KW-0028">Amino-acid biosynthesis</keyword>
<dbReference type="EMBL" id="SLXV01000030">
    <property type="protein sequence ID" value="TCP65801.1"/>
    <property type="molecule type" value="Genomic_DNA"/>
</dbReference>
<dbReference type="GO" id="GO:0003866">
    <property type="term" value="F:3-phosphoshikimate 1-carboxyvinyltransferase activity"/>
    <property type="evidence" value="ECO:0007669"/>
    <property type="project" value="UniProtKB-UniRule"/>
</dbReference>
<dbReference type="PANTHER" id="PTHR21090">
    <property type="entry name" value="AROM/DEHYDROQUINATE SYNTHASE"/>
    <property type="match status" value="1"/>
</dbReference>
<dbReference type="OrthoDB" id="9809920at2"/>
<comment type="caution">
    <text evidence="9">The sequence shown here is derived from an EMBL/GenBank/DDBJ whole genome shotgun (WGS) entry which is preliminary data.</text>
</comment>
<comment type="catalytic activity">
    <reaction evidence="6">
        <text>3-phosphoshikimate + phosphoenolpyruvate = 5-O-(1-carboxyvinyl)-3-phosphoshikimate + phosphate</text>
        <dbReference type="Rhea" id="RHEA:21256"/>
        <dbReference type="ChEBI" id="CHEBI:43474"/>
        <dbReference type="ChEBI" id="CHEBI:57701"/>
        <dbReference type="ChEBI" id="CHEBI:58702"/>
        <dbReference type="ChEBI" id="CHEBI:145989"/>
        <dbReference type="EC" id="2.5.1.19"/>
    </reaction>
    <physiologicalReaction direction="left-to-right" evidence="6">
        <dbReference type="Rhea" id="RHEA:21257"/>
    </physiologicalReaction>
</comment>
<comment type="subcellular location">
    <subcellularLocation>
        <location evidence="7">Cytoplasm</location>
    </subcellularLocation>
</comment>
<organism evidence="9 10">
    <name type="scientific">Baia soyae</name>
    <dbReference type="NCBI Taxonomy" id="1544746"/>
    <lineage>
        <taxon>Bacteria</taxon>
        <taxon>Bacillati</taxon>
        <taxon>Bacillota</taxon>
        <taxon>Bacilli</taxon>
        <taxon>Bacillales</taxon>
        <taxon>Thermoactinomycetaceae</taxon>
        <taxon>Baia</taxon>
    </lineage>
</organism>
<comment type="caution">
    <text evidence="7">Lacks conserved residue(s) required for the propagation of feature annotation.</text>
</comment>
<protein>
    <recommendedName>
        <fullName evidence="7">3-phosphoshikimate 1-carboxyvinyltransferase</fullName>
        <ecNumber evidence="7">2.5.1.19</ecNumber>
    </recommendedName>
    <alternativeName>
        <fullName evidence="7">5-enolpyruvylshikimate-3-phosphate synthase</fullName>
        <shortName evidence="7">EPSP synthase</shortName>
        <shortName evidence="7">EPSPS</shortName>
    </alternativeName>
</protein>
<proteinExistence type="inferred from homology"/>
<dbReference type="PROSITE" id="PS00885">
    <property type="entry name" value="EPSP_SYNTHASE_2"/>
    <property type="match status" value="1"/>
</dbReference>
<feature type="binding site" evidence="7">
    <location>
        <position position="188"/>
    </location>
    <ligand>
        <name>3-phosphoshikimate</name>
        <dbReference type="ChEBI" id="CHEBI:145989"/>
    </ligand>
</feature>
<feature type="binding site" evidence="7">
    <location>
        <position position="360"/>
    </location>
    <ligand>
        <name>3-phosphoshikimate</name>
        <dbReference type="ChEBI" id="CHEBI:145989"/>
    </ligand>
</feature>
<evidence type="ECO:0000256" key="2">
    <source>
        <dbReference type="ARBA" id="ARBA00009948"/>
    </source>
</evidence>
<feature type="binding site" evidence="7">
    <location>
        <position position="190"/>
    </location>
    <ligand>
        <name>phosphoenolpyruvate</name>
        <dbReference type="ChEBI" id="CHEBI:58702"/>
    </ligand>
</feature>
<evidence type="ECO:0000259" key="8">
    <source>
        <dbReference type="Pfam" id="PF00275"/>
    </source>
</evidence>
<feature type="binding site" evidence="7">
    <location>
        <position position="47"/>
    </location>
    <ligand>
        <name>3-phosphoshikimate</name>
        <dbReference type="ChEBI" id="CHEBI:145989"/>
    </ligand>
</feature>
<dbReference type="SUPFAM" id="SSF55205">
    <property type="entry name" value="EPT/RTPC-like"/>
    <property type="match status" value="1"/>
</dbReference>
<evidence type="ECO:0000313" key="10">
    <source>
        <dbReference type="Proteomes" id="UP000294746"/>
    </source>
</evidence>
<feature type="binding site" evidence="7">
    <location>
        <position position="430"/>
    </location>
    <ligand>
        <name>phosphoenolpyruvate</name>
        <dbReference type="ChEBI" id="CHEBI:58702"/>
    </ligand>
</feature>
<dbReference type="Pfam" id="PF00275">
    <property type="entry name" value="EPSP_synthase"/>
    <property type="match status" value="1"/>
</dbReference>
<feature type="active site" description="Proton acceptor" evidence="7">
    <location>
        <position position="333"/>
    </location>
</feature>
<comment type="subunit">
    <text evidence="7">Monomer.</text>
</comment>
<dbReference type="HAMAP" id="MF_00210">
    <property type="entry name" value="EPSP_synth"/>
    <property type="match status" value="1"/>
</dbReference>
<sequence length="452" mass="49506">MEDFKPDLHARSEWATLSDVEVAEVSPASQPVNGRICVPGSKSWTNRALIIAAMAEGTSRLSGVLRSDDTYWCIHTLRQLGVQIEINEDEVIIEGVNGDWLKKDETLYIGSAGTTARFLPGLLAASKGGQWMMEGSASMNKRPMATLITALQDLGAQIEYSGEDGFLPIQIEGKGVHGGVVHISGKTSSQFISGLLIASSYADEPVTIRIVDHIVQHAYVKITLDLMEQFGAHVEYDDSFSTIKVYPKAYKSQDIQLEADASTVNYFFALAALTNGRIRVDNLSYDTLQPDIQFVDVLERMGCTVVKGDGFLELQGTDQLKGDFDISMREMSDQTLTLAAIAPFADGPISIHEVAHIRKHESDRIGVISECLTKMGIRVEEREDGLTVYPGQPLAAECNSYDDHRVAMSLALIGAKVPGVRILDPGCISKTCPTFFEEIEKLGLQVRLEESM</sequence>
<dbReference type="GO" id="GO:0005737">
    <property type="term" value="C:cytoplasm"/>
    <property type="evidence" value="ECO:0007669"/>
    <property type="project" value="UniProtKB-SubCell"/>
</dbReference>
<dbReference type="Gene3D" id="3.65.10.10">
    <property type="entry name" value="Enolpyruvate transferase domain"/>
    <property type="match status" value="2"/>
</dbReference>
<feature type="binding site" evidence="7">
    <location>
        <position position="189"/>
    </location>
    <ligand>
        <name>3-phosphoshikimate</name>
        <dbReference type="ChEBI" id="CHEBI:145989"/>
    </ligand>
</feature>
<dbReference type="InterPro" id="IPR001986">
    <property type="entry name" value="Enolpyruvate_Tfrase_dom"/>
</dbReference>
<dbReference type="InterPro" id="IPR023193">
    <property type="entry name" value="EPSP_synthase_CS"/>
</dbReference>
<dbReference type="EC" id="2.5.1.19" evidence="7"/>
<evidence type="ECO:0000256" key="6">
    <source>
        <dbReference type="ARBA" id="ARBA00044633"/>
    </source>
</evidence>
<feature type="binding site" evidence="7">
    <location>
        <position position="190"/>
    </location>
    <ligand>
        <name>3-phosphoshikimate</name>
        <dbReference type="ChEBI" id="CHEBI:145989"/>
    </ligand>
</feature>
<dbReference type="InterPro" id="IPR036968">
    <property type="entry name" value="Enolpyruvate_Tfrase_sf"/>
</dbReference>
<feature type="binding site" evidence="7">
    <location>
        <position position="333"/>
    </location>
    <ligand>
        <name>3-phosphoshikimate</name>
        <dbReference type="ChEBI" id="CHEBI:145989"/>
    </ligand>
</feature>
<feature type="binding site" evidence="7">
    <location>
        <position position="43"/>
    </location>
    <ligand>
        <name>3-phosphoshikimate</name>
        <dbReference type="ChEBI" id="CHEBI:145989"/>
    </ligand>
</feature>
<feature type="binding site" evidence="7">
    <location>
        <position position="405"/>
    </location>
    <ligand>
        <name>phosphoenolpyruvate</name>
        <dbReference type="ChEBI" id="CHEBI:58702"/>
    </ligand>
</feature>
<dbReference type="GO" id="GO:0009423">
    <property type="term" value="P:chorismate biosynthetic process"/>
    <property type="evidence" value="ECO:0007669"/>
    <property type="project" value="UniProtKB-UniRule"/>
</dbReference>
<dbReference type="PANTHER" id="PTHR21090:SF5">
    <property type="entry name" value="PENTAFUNCTIONAL AROM POLYPEPTIDE"/>
    <property type="match status" value="1"/>
</dbReference>
<dbReference type="PIRSF" id="PIRSF000505">
    <property type="entry name" value="EPSPS"/>
    <property type="match status" value="1"/>
</dbReference>
<dbReference type="UniPathway" id="UPA00053">
    <property type="reaction ID" value="UER00089"/>
</dbReference>
<evidence type="ECO:0000256" key="1">
    <source>
        <dbReference type="ARBA" id="ARBA00004811"/>
    </source>
</evidence>
<comment type="function">
    <text evidence="7">Catalyzes the transfer of the enolpyruvyl moiety of phosphoenolpyruvate (PEP) to the 5-hydroxyl of shikimate-3-phosphate (S3P) to produce enolpyruvyl shikimate-3-phosphate and inorganic phosphate.</text>
</comment>
<dbReference type="AlphaFoldDB" id="A0A4R2S0K3"/>
<evidence type="ECO:0000256" key="5">
    <source>
        <dbReference type="ARBA" id="ARBA00023141"/>
    </source>
</evidence>
<gene>
    <name evidence="7" type="primary">aroA</name>
    <name evidence="9" type="ORF">EDD57_13040</name>
</gene>
<comment type="similarity">
    <text evidence="2 7">Belongs to the EPSP synthase family.</text>
</comment>
<dbReference type="GO" id="GO:0009073">
    <property type="term" value="P:aromatic amino acid family biosynthetic process"/>
    <property type="evidence" value="ECO:0007669"/>
    <property type="project" value="UniProtKB-KW"/>
</dbReference>
<dbReference type="InterPro" id="IPR013792">
    <property type="entry name" value="RNA3'P_cycl/enolpyr_Trfase_a/b"/>
</dbReference>
<feature type="domain" description="Enolpyruvate transferase" evidence="8">
    <location>
        <begin position="29"/>
        <end position="438"/>
    </location>
</feature>
<feature type="binding site" evidence="7">
    <location>
        <position position="113"/>
    </location>
    <ligand>
        <name>phosphoenolpyruvate</name>
        <dbReference type="ChEBI" id="CHEBI:58702"/>
    </ligand>
</feature>
<feature type="binding site" evidence="7">
    <location>
        <position position="42"/>
    </location>
    <ligand>
        <name>3-phosphoshikimate</name>
        <dbReference type="ChEBI" id="CHEBI:145989"/>
    </ligand>
</feature>
<dbReference type="RefSeq" id="WP_131849284.1">
    <property type="nucleotide sequence ID" value="NZ_SLXV01000030.1"/>
</dbReference>
<dbReference type="NCBIfam" id="TIGR01356">
    <property type="entry name" value="aroA"/>
    <property type="match status" value="1"/>
</dbReference>
<feature type="binding site" evidence="7">
    <location>
        <position position="42"/>
    </location>
    <ligand>
        <name>phosphoenolpyruvate</name>
        <dbReference type="ChEBI" id="CHEBI:58702"/>
    </ligand>
</feature>
<reference evidence="9 10" key="1">
    <citation type="submission" date="2019-03" db="EMBL/GenBank/DDBJ databases">
        <title>Genomic Encyclopedia of Type Strains, Phase IV (KMG-IV): sequencing the most valuable type-strain genomes for metagenomic binning, comparative biology and taxonomic classification.</title>
        <authorList>
            <person name="Goeker M."/>
        </authorList>
    </citation>
    <scope>NUCLEOTIDE SEQUENCE [LARGE SCALE GENOMIC DNA]</scope>
    <source>
        <strain evidence="9 10">DSM 46831</strain>
    </source>
</reference>
<evidence type="ECO:0000256" key="4">
    <source>
        <dbReference type="ARBA" id="ARBA00022679"/>
    </source>
</evidence>
<evidence type="ECO:0000256" key="3">
    <source>
        <dbReference type="ARBA" id="ARBA00022605"/>
    </source>
</evidence>
<evidence type="ECO:0000256" key="7">
    <source>
        <dbReference type="HAMAP-Rule" id="MF_00210"/>
    </source>
</evidence>
<feature type="binding site" evidence="7">
    <location>
        <position position="142"/>
    </location>
    <ligand>
        <name>phosphoenolpyruvate</name>
        <dbReference type="ChEBI" id="CHEBI:58702"/>
    </ligand>
</feature>
<comment type="pathway">
    <text evidence="1 7">Metabolic intermediate biosynthesis; chorismate biosynthesis; chorismate from D-erythrose 4-phosphate and phosphoenolpyruvate: step 6/7.</text>
</comment>
<evidence type="ECO:0000313" key="9">
    <source>
        <dbReference type="EMBL" id="TCP65801.1"/>
    </source>
</evidence>
<keyword evidence="4 7" id="KW-0808">Transferase</keyword>